<keyword evidence="5 6" id="KW-0472">Membrane</keyword>
<evidence type="ECO:0000256" key="2">
    <source>
        <dbReference type="ARBA" id="ARBA00022475"/>
    </source>
</evidence>
<dbReference type="EMBL" id="FMAU01000010">
    <property type="protein sequence ID" value="SCC35573.1"/>
    <property type="molecule type" value="Genomic_DNA"/>
</dbReference>
<keyword evidence="3 6" id="KW-0812">Transmembrane</keyword>
<evidence type="ECO:0000256" key="1">
    <source>
        <dbReference type="ARBA" id="ARBA00004651"/>
    </source>
</evidence>
<dbReference type="GO" id="GO:0005886">
    <property type="term" value="C:plasma membrane"/>
    <property type="evidence" value="ECO:0007669"/>
    <property type="project" value="UniProtKB-SubCell"/>
</dbReference>
<keyword evidence="9" id="KW-1185">Reference proteome</keyword>
<evidence type="ECO:0000256" key="3">
    <source>
        <dbReference type="ARBA" id="ARBA00022692"/>
    </source>
</evidence>
<feature type="transmembrane region" description="Helical" evidence="6">
    <location>
        <begin position="186"/>
        <end position="203"/>
    </location>
</feature>
<feature type="transmembrane region" description="Helical" evidence="6">
    <location>
        <begin position="153"/>
        <end position="174"/>
    </location>
</feature>
<dbReference type="AlphaFoldDB" id="A0A0V8H6A4"/>
<dbReference type="InterPro" id="IPR015414">
    <property type="entry name" value="TMEM64"/>
</dbReference>
<gene>
    <name evidence="8" type="ORF">GA0061094_4243</name>
</gene>
<protein>
    <recommendedName>
        <fullName evidence="6">TVP38/TMEM64 family membrane protein</fullName>
    </recommendedName>
</protein>
<evidence type="ECO:0000256" key="4">
    <source>
        <dbReference type="ARBA" id="ARBA00022989"/>
    </source>
</evidence>
<dbReference type="InterPro" id="IPR032816">
    <property type="entry name" value="VTT_dom"/>
</dbReference>
<keyword evidence="2 6" id="KW-1003">Cell membrane</keyword>
<comment type="subcellular location">
    <subcellularLocation>
        <location evidence="1 6">Cell membrane</location>
        <topology evidence="1 6">Multi-pass membrane protein</topology>
    </subcellularLocation>
</comment>
<dbReference type="OrthoDB" id="9812980at2"/>
<comment type="similarity">
    <text evidence="6">Belongs to the TVP38/TMEM64 family.</text>
</comment>
<evidence type="ECO:0000313" key="9">
    <source>
        <dbReference type="Proteomes" id="UP000181997"/>
    </source>
</evidence>
<evidence type="ECO:0000256" key="6">
    <source>
        <dbReference type="RuleBase" id="RU366058"/>
    </source>
</evidence>
<feature type="transmembrane region" description="Helical" evidence="6">
    <location>
        <begin position="38"/>
        <end position="59"/>
    </location>
</feature>
<dbReference type="PANTHER" id="PTHR12677:SF59">
    <property type="entry name" value="GOLGI APPARATUS MEMBRANE PROTEIN TVP38-RELATED"/>
    <property type="match status" value="1"/>
</dbReference>
<dbReference type="PANTHER" id="PTHR12677">
    <property type="entry name" value="GOLGI APPARATUS MEMBRANE PROTEIN TVP38-RELATED"/>
    <property type="match status" value="1"/>
</dbReference>
<feature type="transmembrane region" description="Helical" evidence="6">
    <location>
        <begin position="124"/>
        <end position="147"/>
    </location>
</feature>
<keyword evidence="4 6" id="KW-1133">Transmembrane helix</keyword>
<accession>A0A0V8H6A4</accession>
<proteinExistence type="inferred from homology"/>
<feature type="transmembrane region" description="Helical" evidence="6">
    <location>
        <begin position="79"/>
        <end position="103"/>
    </location>
</feature>
<organism evidence="8 9">
    <name type="scientific">[Bacillus] enclensis</name>
    <dbReference type="NCBI Taxonomy" id="1402860"/>
    <lineage>
        <taxon>Bacteria</taxon>
        <taxon>Bacillati</taxon>
        <taxon>Bacillota</taxon>
        <taxon>Bacilli</taxon>
        <taxon>Bacillales</taxon>
        <taxon>Bacillaceae</taxon>
        <taxon>Rossellomorea</taxon>
    </lineage>
</organism>
<dbReference type="Pfam" id="PF09335">
    <property type="entry name" value="VTT_dom"/>
    <property type="match status" value="1"/>
</dbReference>
<sequence length="218" mass="24433">MKINDVLKVFGFVAVLLLIVWGSRSFWEVRPSDIRDLVISFGWWAPVVFIALLTFRPLVLFPTSIFSIAAGLAFGPYNGFIYIFIGAIGGASLAYVISSFLGMKFWRKPSPKMSSVREKMAENSFFYILILRLLPFLNFDLVSYLAGAGKVRYLPYIAATAVGIIPGTIGFVFFGSGLSGEDRVHLYVAVAMFILFSLLLFFTRKKLKSWFGDSKDEK</sequence>
<name>A0A0V8H6A4_9BACI</name>
<reference evidence="9" key="1">
    <citation type="submission" date="2016-08" db="EMBL/GenBank/DDBJ databases">
        <authorList>
            <person name="Varghese N."/>
            <person name="Submissions Spin"/>
        </authorList>
    </citation>
    <scope>NUCLEOTIDE SEQUENCE [LARGE SCALE GENOMIC DNA]</scope>
    <source>
        <strain evidence="9">SGD-1123</strain>
    </source>
</reference>
<feature type="domain" description="VTT" evidence="7">
    <location>
        <begin position="61"/>
        <end position="176"/>
    </location>
</feature>
<dbReference type="RefSeq" id="WP_058299988.1">
    <property type="nucleotide sequence ID" value="NZ_FMAU01000010.1"/>
</dbReference>
<dbReference type="Proteomes" id="UP000181997">
    <property type="component" value="Unassembled WGS sequence"/>
</dbReference>
<evidence type="ECO:0000313" key="8">
    <source>
        <dbReference type="EMBL" id="SCC35573.1"/>
    </source>
</evidence>
<feature type="transmembrane region" description="Helical" evidence="6">
    <location>
        <begin position="6"/>
        <end position="26"/>
    </location>
</feature>
<evidence type="ECO:0000256" key="5">
    <source>
        <dbReference type="ARBA" id="ARBA00023136"/>
    </source>
</evidence>
<evidence type="ECO:0000259" key="7">
    <source>
        <dbReference type="Pfam" id="PF09335"/>
    </source>
</evidence>